<sequence length="434" mass="49384">MEITLYFYDAKCNVFNVAEKIMKKEIVDVLVIGAGPSGSVSAAYLQKNNINVKVVEKCKFPRYQVGESLIPRCMDNFEEAGLLDCLTKQGYQKKYGARFIKDGAHGTFDFSKKHGEGWDWTWQVPRDHFDKTLTDELTAQGVPIAFETEVKDIKFHDEYSVTRVQHTDGTETEITAKYIIDSSGFGRVIARQLGLEATPKIAEHGSIFTQVKDVNRPEGSEGTLITFEIIETEVWFWYIPFSNGNTSIGFVGPMEWMNKFKGSNSEVLSQMMETSIYYKEQFKDVPYLFEPYKVANIAKNVTKLYGKGFVLTGNSAEFLDPVFSSGVSFATESGLKAAKLVIKELNNEAVDWEEDFVTYMKKGVDVFSTYVKEWYSGNLQKIIFHKNSNEVIKEQICAVLAGYVWDETNPFVKKHSRLIRNVAKLIEMEEKMTD</sequence>
<dbReference type="PANTHER" id="PTHR43747">
    <property type="entry name" value="FAD-BINDING PROTEIN"/>
    <property type="match status" value="1"/>
</dbReference>
<reference evidence="3 4" key="1">
    <citation type="submission" date="2019-07" db="EMBL/GenBank/DDBJ databases">
        <title>Genomic Encyclopedia of Archaeal and Bacterial Type Strains, Phase II (KMG-II): from individual species to whole genera.</title>
        <authorList>
            <person name="Goeker M."/>
        </authorList>
    </citation>
    <scope>NUCLEOTIDE SEQUENCE [LARGE SCALE GENOMIC DNA]</scope>
    <source>
        <strain evidence="3 4">DSM 17527</strain>
    </source>
</reference>
<dbReference type="PANTHER" id="PTHR43747:SF1">
    <property type="entry name" value="SLR1998 PROTEIN"/>
    <property type="match status" value="1"/>
</dbReference>
<dbReference type="InterPro" id="IPR050816">
    <property type="entry name" value="Flavin-dep_Halogenase_NPB"/>
</dbReference>
<evidence type="ECO:0000256" key="1">
    <source>
        <dbReference type="SAM" id="Coils"/>
    </source>
</evidence>
<accession>A0A5S5C488</accession>
<dbReference type="Proteomes" id="UP000324376">
    <property type="component" value="Unassembled WGS sequence"/>
</dbReference>
<dbReference type="PRINTS" id="PR00420">
    <property type="entry name" value="RNGMNOXGNASE"/>
</dbReference>
<name>A0A5S5C488_9FLAO</name>
<comment type="caution">
    <text evidence="3">The sequence shown here is derived from an EMBL/GenBank/DDBJ whole genome shotgun (WGS) entry which is preliminary data.</text>
</comment>
<dbReference type="InterPro" id="IPR002938">
    <property type="entry name" value="FAD-bd"/>
</dbReference>
<dbReference type="EMBL" id="VNHU01000004">
    <property type="protein sequence ID" value="TYP74231.1"/>
    <property type="molecule type" value="Genomic_DNA"/>
</dbReference>
<keyword evidence="1" id="KW-0175">Coiled coil</keyword>
<dbReference type="SUPFAM" id="SSF51905">
    <property type="entry name" value="FAD/NAD(P)-binding domain"/>
    <property type="match status" value="1"/>
</dbReference>
<dbReference type="Pfam" id="PF01494">
    <property type="entry name" value="FAD_binding_3"/>
    <property type="match status" value="1"/>
</dbReference>
<dbReference type="AlphaFoldDB" id="A0A5S5C488"/>
<dbReference type="InterPro" id="IPR036188">
    <property type="entry name" value="FAD/NAD-bd_sf"/>
</dbReference>
<keyword evidence="4" id="KW-1185">Reference proteome</keyword>
<evidence type="ECO:0000313" key="3">
    <source>
        <dbReference type="EMBL" id="TYP74231.1"/>
    </source>
</evidence>
<proteinExistence type="predicted"/>
<feature type="coiled-coil region" evidence="1">
    <location>
        <begin position="335"/>
        <end position="362"/>
    </location>
</feature>
<gene>
    <name evidence="3" type="ORF">BD809_10446</name>
</gene>
<protein>
    <recommendedName>
        <fullName evidence="2">FAD-binding domain-containing protein</fullName>
    </recommendedName>
</protein>
<organism evidence="3 4">
    <name type="scientific">Aquimarina intermedia</name>
    <dbReference type="NCBI Taxonomy" id="350814"/>
    <lineage>
        <taxon>Bacteria</taxon>
        <taxon>Pseudomonadati</taxon>
        <taxon>Bacteroidota</taxon>
        <taxon>Flavobacteriia</taxon>
        <taxon>Flavobacteriales</taxon>
        <taxon>Flavobacteriaceae</taxon>
        <taxon>Aquimarina</taxon>
    </lineage>
</organism>
<evidence type="ECO:0000259" key="2">
    <source>
        <dbReference type="Pfam" id="PF01494"/>
    </source>
</evidence>
<dbReference type="Gene3D" id="3.50.50.60">
    <property type="entry name" value="FAD/NAD(P)-binding domain"/>
    <property type="match status" value="1"/>
</dbReference>
<evidence type="ECO:0000313" key="4">
    <source>
        <dbReference type="Proteomes" id="UP000324376"/>
    </source>
</evidence>
<dbReference type="GO" id="GO:0071949">
    <property type="term" value="F:FAD binding"/>
    <property type="evidence" value="ECO:0007669"/>
    <property type="project" value="InterPro"/>
</dbReference>
<feature type="domain" description="FAD-binding" evidence="2">
    <location>
        <begin position="27"/>
        <end position="352"/>
    </location>
</feature>